<dbReference type="Proteomes" id="UP000184513">
    <property type="component" value="Unassembled WGS sequence"/>
</dbReference>
<evidence type="ECO:0000313" key="2">
    <source>
        <dbReference type="Proteomes" id="UP000184513"/>
    </source>
</evidence>
<dbReference type="RefSeq" id="WP_073095314.1">
    <property type="nucleotide sequence ID" value="NZ_FRCY01000008.1"/>
</dbReference>
<evidence type="ECO:0000313" key="1">
    <source>
        <dbReference type="EMBL" id="SHN15323.1"/>
    </source>
</evidence>
<dbReference type="OrthoDB" id="1122115at2"/>
<evidence type="ECO:0008006" key="3">
    <source>
        <dbReference type="Google" id="ProtNLM"/>
    </source>
</evidence>
<reference evidence="1 2" key="1">
    <citation type="submission" date="2016-11" db="EMBL/GenBank/DDBJ databases">
        <authorList>
            <person name="Jaros S."/>
            <person name="Januszkiewicz K."/>
            <person name="Wedrychowicz H."/>
        </authorList>
    </citation>
    <scope>NUCLEOTIDE SEQUENCE [LARGE SCALE GENOMIC DNA]</scope>
    <source>
        <strain evidence="1 2">CGMCC 1.6102</strain>
    </source>
</reference>
<dbReference type="EMBL" id="FRCY01000008">
    <property type="protein sequence ID" value="SHN15323.1"/>
    <property type="molecule type" value="Genomic_DNA"/>
</dbReference>
<proteinExistence type="predicted"/>
<gene>
    <name evidence="1" type="ORF">SAMN04488057_108118</name>
</gene>
<name>A0A1M7PE77_9BACT</name>
<organism evidence="1 2">
    <name type="scientific">Cyclobacterium lianum</name>
    <dbReference type="NCBI Taxonomy" id="388280"/>
    <lineage>
        <taxon>Bacteria</taxon>
        <taxon>Pseudomonadati</taxon>
        <taxon>Bacteroidota</taxon>
        <taxon>Cytophagia</taxon>
        <taxon>Cytophagales</taxon>
        <taxon>Cyclobacteriaceae</taxon>
        <taxon>Cyclobacterium</taxon>
    </lineage>
</organism>
<keyword evidence="2" id="KW-1185">Reference proteome</keyword>
<sequence length="147" mass="16423">MKKSRLLILILLCLFFIQTTLLKAQVHVGIYQGGILNHIGLGTNPENTIFGEARILAGDVINPYIGLEALGHYNFKQSDWYNAHAGLMVGYTEFDDGRFGLPVGLSIKPIAAHRQFSLLLEGTPMYAFNFSFRALIGLRYTFGKENQ</sequence>
<protein>
    <recommendedName>
        <fullName evidence="3">Outer membrane protein beta-barrel domain-containing protein</fullName>
    </recommendedName>
</protein>
<dbReference type="AlphaFoldDB" id="A0A1M7PE77"/>
<accession>A0A1M7PE77</accession>